<evidence type="ECO:0000313" key="2">
    <source>
        <dbReference type="EMBL" id="CAF4059778.1"/>
    </source>
</evidence>
<evidence type="ECO:0000313" key="3">
    <source>
        <dbReference type="Proteomes" id="UP000663874"/>
    </source>
</evidence>
<dbReference type="AlphaFoldDB" id="A0A819SDL2"/>
<proteinExistence type="predicted"/>
<name>A0A819SDL2_9BILA</name>
<gene>
    <name evidence="2" type="ORF">FNK824_LOCUS29190</name>
</gene>
<organism evidence="2 3">
    <name type="scientific">Rotaria sordida</name>
    <dbReference type="NCBI Taxonomy" id="392033"/>
    <lineage>
        <taxon>Eukaryota</taxon>
        <taxon>Metazoa</taxon>
        <taxon>Spiralia</taxon>
        <taxon>Gnathifera</taxon>
        <taxon>Rotifera</taxon>
        <taxon>Eurotatoria</taxon>
        <taxon>Bdelloidea</taxon>
        <taxon>Philodinida</taxon>
        <taxon>Philodinidae</taxon>
        <taxon>Rotaria</taxon>
    </lineage>
</organism>
<comment type="caution">
    <text evidence="2">The sequence shown here is derived from an EMBL/GenBank/DDBJ whole genome shotgun (WGS) entry which is preliminary data.</text>
</comment>
<feature type="non-terminal residue" evidence="2">
    <location>
        <position position="162"/>
    </location>
</feature>
<reference evidence="2" key="1">
    <citation type="submission" date="2021-02" db="EMBL/GenBank/DDBJ databases">
        <authorList>
            <person name="Nowell W R."/>
        </authorList>
    </citation>
    <scope>NUCLEOTIDE SEQUENCE</scope>
</reference>
<dbReference type="EMBL" id="CAJOBE010008371">
    <property type="protein sequence ID" value="CAF4059778.1"/>
    <property type="molecule type" value="Genomic_DNA"/>
</dbReference>
<feature type="domain" description="F-box" evidence="1">
    <location>
        <begin position="13"/>
        <end position="60"/>
    </location>
</feature>
<protein>
    <recommendedName>
        <fullName evidence="1">F-box domain-containing protein</fullName>
    </recommendedName>
</protein>
<dbReference type="PROSITE" id="PS50181">
    <property type="entry name" value="FBOX"/>
    <property type="match status" value="1"/>
</dbReference>
<sequence length="162" mass="19368">MLYSRIIANVKSNTWFDHLPTEIIFLIFDYLSNNEIIHTFFFFSQRLNNLLLQNQYYSRYLELPTTYLTIWKNILSVISSQVEYLNITTIYLTLPLSIFSNLKSIIISSSYGFPEEQLQLIFESEQFQNLISLKVKENQIYYNGSFKNYSTNENYILQKKNF</sequence>
<evidence type="ECO:0000259" key="1">
    <source>
        <dbReference type="PROSITE" id="PS50181"/>
    </source>
</evidence>
<dbReference type="InterPro" id="IPR001810">
    <property type="entry name" value="F-box_dom"/>
</dbReference>
<dbReference type="Proteomes" id="UP000663874">
    <property type="component" value="Unassembled WGS sequence"/>
</dbReference>
<accession>A0A819SDL2</accession>